<gene>
    <name evidence="1" type="ORF">UV73_C0014G0020</name>
</gene>
<dbReference type="STRING" id="1618443.UV73_C0014G0020"/>
<accession>A0A0G1G9V4</accession>
<evidence type="ECO:0000313" key="1">
    <source>
        <dbReference type="EMBL" id="KKS95743.1"/>
    </source>
</evidence>
<sequence length="140" mass="15497">MTELLISPPPETQVVQTAPIPLPDHGQLRGRYDSAIRSAGEFAEDFDLSAANKDFLTAGVALANVLRSALRTPWRADLTDWSLLDSRGGPEGNIFKGIDYIGPEIFALVVDRHSEKDTAVFVVENEVWTNIDLNRNQLHL</sequence>
<name>A0A0G1G9V4_9BACT</name>
<organism evidence="1 2">
    <name type="scientific">Candidatus Gottesmanbacteria bacterium GW2011_GWA2_43_14</name>
    <dbReference type="NCBI Taxonomy" id="1618443"/>
    <lineage>
        <taxon>Bacteria</taxon>
        <taxon>Candidatus Gottesmaniibacteriota</taxon>
    </lineage>
</organism>
<protein>
    <submittedName>
        <fullName evidence="1">Uncharacterized protein</fullName>
    </submittedName>
</protein>
<reference evidence="1 2" key="1">
    <citation type="journal article" date="2015" name="Nature">
        <title>rRNA introns, odd ribosomes, and small enigmatic genomes across a large radiation of phyla.</title>
        <authorList>
            <person name="Brown C.T."/>
            <person name="Hug L.A."/>
            <person name="Thomas B.C."/>
            <person name="Sharon I."/>
            <person name="Castelle C.J."/>
            <person name="Singh A."/>
            <person name="Wilkins M.J."/>
            <person name="Williams K.H."/>
            <person name="Banfield J.F."/>
        </authorList>
    </citation>
    <scope>NUCLEOTIDE SEQUENCE [LARGE SCALE GENOMIC DNA]</scope>
</reference>
<dbReference type="AlphaFoldDB" id="A0A0G1G9V4"/>
<dbReference type="EMBL" id="LCFP01000014">
    <property type="protein sequence ID" value="KKS95743.1"/>
    <property type="molecule type" value="Genomic_DNA"/>
</dbReference>
<proteinExistence type="predicted"/>
<dbReference type="Proteomes" id="UP000034894">
    <property type="component" value="Unassembled WGS sequence"/>
</dbReference>
<comment type="caution">
    <text evidence="1">The sequence shown here is derived from an EMBL/GenBank/DDBJ whole genome shotgun (WGS) entry which is preliminary data.</text>
</comment>
<evidence type="ECO:0000313" key="2">
    <source>
        <dbReference type="Proteomes" id="UP000034894"/>
    </source>
</evidence>